<evidence type="ECO:0000259" key="1">
    <source>
        <dbReference type="Pfam" id="PF23558"/>
    </source>
</evidence>
<comment type="caution">
    <text evidence="2">The sequence shown here is derived from an EMBL/GenBank/DDBJ whole genome shotgun (WGS) entry which is preliminary data.</text>
</comment>
<dbReference type="AlphaFoldDB" id="A0ABD0NL94"/>
<dbReference type="InterPro" id="IPR011990">
    <property type="entry name" value="TPR-like_helical_dom_sf"/>
</dbReference>
<dbReference type="InterPro" id="IPR059068">
    <property type="entry name" value="TPR_P4H"/>
</dbReference>
<feature type="non-terminal residue" evidence="2">
    <location>
        <position position="72"/>
    </location>
</feature>
<keyword evidence="3" id="KW-1185">Reference proteome</keyword>
<dbReference type="Pfam" id="PF23558">
    <property type="entry name" value="TPR_P4H"/>
    <property type="match status" value="1"/>
</dbReference>
<reference evidence="2 3" key="1">
    <citation type="submission" date="2024-05" db="EMBL/GenBank/DDBJ databases">
        <title>Genome sequencing and assembly of Indian major carp, Cirrhinus mrigala (Hamilton, 1822).</title>
        <authorList>
            <person name="Mohindra V."/>
            <person name="Chowdhury L.M."/>
            <person name="Lal K."/>
            <person name="Jena J.K."/>
        </authorList>
    </citation>
    <scope>NUCLEOTIDE SEQUENCE [LARGE SCALE GENOMIC DNA]</scope>
    <source>
        <strain evidence="2">CM1030</strain>
        <tissue evidence="2">Blood</tissue>
    </source>
</reference>
<dbReference type="Gene3D" id="1.25.40.10">
    <property type="entry name" value="Tetratricopeptide repeat domain"/>
    <property type="match status" value="1"/>
</dbReference>
<name>A0ABD0NL94_CIRMR</name>
<sequence length="72" mass="8217">TNHNITLDPDETFHIGVISSLNQHFQYAVLWMEETLRKLNEGEEAAVTKEEVIYQLASFAHQLAVVQLSYGQ</sequence>
<dbReference type="Proteomes" id="UP001529510">
    <property type="component" value="Unassembled WGS sequence"/>
</dbReference>
<organism evidence="2 3">
    <name type="scientific">Cirrhinus mrigala</name>
    <name type="common">Mrigala</name>
    <dbReference type="NCBI Taxonomy" id="683832"/>
    <lineage>
        <taxon>Eukaryota</taxon>
        <taxon>Metazoa</taxon>
        <taxon>Chordata</taxon>
        <taxon>Craniata</taxon>
        <taxon>Vertebrata</taxon>
        <taxon>Euteleostomi</taxon>
        <taxon>Actinopterygii</taxon>
        <taxon>Neopterygii</taxon>
        <taxon>Teleostei</taxon>
        <taxon>Ostariophysi</taxon>
        <taxon>Cypriniformes</taxon>
        <taxon>Cyprinidae</taxon>
        <taxon>Labeoninae</taxon>
        <taxon>Labeonini</taxon>
        <taxon>Cirrhinus</taxon>
    </lineage>
</organism>
<accession>A0ABD0NL94</accession>
<gene>
    <name evidence="2" type="ORF">M9458_041337</name>
</gene>
<dbReference type="EMBL" id="JAMKFB020000021">
    <property type="protein sequence ID" value="KAL0161941.1"/>
    <property type="molecule type" value="Genomic_DNA"/>
</dbReference>
<protein>
    <recommendedName>
        <fullName evidence="1">Prolyl 4-hydroxylase peptide-substrate-binding domain-containing protein</fullName>
    </recommendedName>
</protein>
<feature type="non-terminal residue" evidence="2">
    <location>
        <position position="1"/>
    </location>
</feature>
<evidence type="ECO:0000313" key="2">
    <source>
        <dbReference type="EMBL" id="KAL0161941.1"/>
    </source>
</evidence>
<feature type="domain" description="Prolyl 4-hydroxylase peptide-substrate-binding" evidence="1">
    <location>
        <begin position="10"/>
        <end position="61"/>
    </location>
</feature>
<evidence type="ECO:0000313" key="3">
    <source>
        <dbReference type="Proteomes" id="UP001529510"/>
    </source>
</evidence>
<proteinExistence type="predicted"/>